<feature type="transmembrane region" description="Helical" evidence="5">
    <location>
        <begin position="724"/>
        <end position="749"/>
    </location>
</feature>
<accession>A0ABZ3FSW7</accession>
<dbReference type="RefSeq" id="WP_425310648.1">
    <property type="nucleotide sequence ID" value="NZ_CP154795.1"/>
</dbReference>
<keyword evidence="4 5" id="KW-0472">Membrane</keyword>
<dbReference type="Proteomes" id="UP001442841">
    <property type="component" value="Chromosome"/>
</dbReference>
<dbReference type="InterPro" id="IPR011049">
    <property type="entry name" value="Serralysin-like_metalloprot_C"/>
</dbReference>
<feature type="domain" description="ABC-2 type transporter transmembrane" evidence="6">
    <location>
        <begin position="15"/>
        <end position="151"/>
    </location>
</feature>
<dbReference type="Pfam" id="PF12698">
    <property type="entry name" value="ABC2_membrane_3"/>
    <property type="match status" value="1"/>
</dbReference>
<dbReference type="NCBIfam" id="TIGR03061">
    <property type="entry name" value="pip_yhgE_Nterm"/>
    <property type="match status" value="1"/>
</dbReference>
<dbReference type="PANTHER" id="PTHR43077">
    <property type="entry name" value="TRANSPORT PERMEASE YVFS-RELATED"/>
    <property type="match status" value="1"/>
</dbReference>
<evidence type="ECO:0000313" key="7">
    <source>
        <dbReference type="EMBL" id="XAN09191.1"/>
    </source>
</evidence>
<proteinExistence type="predicted"/>
<evidence type="ECO:0000256" key="5">
    <source>
        <dbReference type="SAM" id="Phobius"/>
    </source>
</evidence>
<evidence type="ECO:0000259" key="6">
    <source>
        <dbReference type="Pfam" id="PF12698"/>
    </source>
</evidence>
<comment type="subcellular location">
    <subcellularLocation>
        <location evidence="1">Membrane</location>
        <topology evidence="1">Multi-pass membrane protein</topology>
    </subcellularLocation>
</comment>
<reference evidence="7 8" key="1">
    <citation type="submission" date="2024-04" db="EMBL/GenBank/DDBJ databases">
        <title>Isolation of an actinomycete strain from pig manure.</title>
        <authorList>
            <person name="Gong T."/>
            <person name="Yu Z."/>
            <person name="An M."/>
            <person name="Wei C."/>
            <person name="Yang W."/>
            <person name="Liu L."/>
        </authorList>
    </citation>
    <scope>NUCLEOTIDE SEQUENCE [LARGE SCALE GENOMIC DNA]</scope>
    <source>
        <strain evidence="7 8">ZF39</strain>
    </source>
</reference>
<evidence type="ECO:0000256" key="4">
    <source>
        <dbReference type="ARBA" id="ARBA00023136"/>
    </source>
</evidence>
<evidence type="ECO:0000256" key="1">
    <source>
        <dbReference type="ARBA" id="ARBA00004141"/>
    </source>
</evidence>
<dbReference type="InterPro" id="IPR023908">
    <property type="entry name" value="xxxLxxG_rpt"/>
</dbReference>
<keyword evidence="3 5" id="KW-1133">Transmembrane helix</keyword>
<dbReference type="SUPFAM" id="SSF101967">
    <property type="entry name" value="Adhesin YadA, collagen-binding domain"/>
    <property type="match status" value="2"/>
</dbReference>
<dbReference type="EMBL" id="CP154795">
    <property type="protein sequence ID" value="XAN09191.1"/>
    <property type="molecule type" value="Genomic_DNA"/>
</dbReference>
<feature type="transmembrane region" description="Helical" evidence="5">
    <location>
        <begin position="690"/>
        <end position="712"/>
    </location>
</feature>
<name>A0ABZ3FSW7_9ACTN</name>
<organism evidence="7 8">
    <name type="scientific">Ammonicoccus fulvus</name>
    <dbReference type="NCBI Taxonomy" id="3138240"/>
    <lineage>
        <taxon>Bacteria</taxon>
        <taxon>Bacillati</taxon>
        <taxon>Actinomycetota</taxon>
        <taxon>Actinomycetes</taxon>
        <taxon>Propionibacteriales</taxon>
        <taxon>Propionibacteriaceae</taxon>
        <taxon>Ammonicoccus</taxon>
    </lineage>
</organism>
<evidence type="ECO:0000313" key="8">
    <source>
        <dbReference type="Proteomes" id="UP001442841"/>
    </source>
</evidence>
<sequence length="813" mass="82171">MITLERASHNTPIGWKSLFGILVVPLIVALGFLAATWNADSRIHRAQAAVVNLDEMVELNGQPVPLGRQLAAGLVERRDDNLSWELADAAHAKSGFESGRYVAVITIPKEFSADATSFAANDGNARQATIKVETSQVTGIADGAIAQVIAETARGVFNTELTETYLDNIYLGFNETGEAFRTIADASGQLADGGNQLADGMRSSADGTAELAAGSRAYATGVGEAATGADQLATGAETLAAGGGQLKSGADGLADGAGQLADGAGQLAGGVGQLSAGMGQLADGSQQLADGSQQLADGTAQLAPGVRAYVSGVDQLVAGIEPVLGLLEGIDTSQLDPAQLQAAADSLATMQAEAIAQAQRLEAMATAPCPRPEGVEFTPEQQAAFCAEWERMTASLTTATPQTGGKSPVQWANEIAASPELTQGITTLRTFLPQLPELVDGAGQIGQLRPAGAQIVAGVDGVAEGTAQLNTGIQAFNTGVGEAAAGVPLLADGANQLAGGSRTLADGAGQFATGVGQYTDGVSQVAAGTRGLATGMSSLAGGADNLATGTEDLADGLDLAADGGRELADGQRQLADGLAEGATKVPTYSDADREALKTAVAQPIAGGEQVSGLIPAASSTSLLMVLALWLGGLATYLVIQAISSRTLTSTRSTFDLVRRALVPGLGIAAVQAIALTILGQVVLDLSAAKVIGVLAMLLLGGAMFVVLNHALVSWLGGFGRLLSVTMVTLAAAGGLLSALPAFFDVALPILPLTPVLHGIRAIITDGSGVTGAVAMTVLWLIVGLAASIGAVLRRRTVSPQRFARLIPKKFVSA</sequence>
<evidence type="ECO:0000256" key="2">
    <source>
        <dbReference type="ARBA" id="ARBA00022692"/>
    </source>
</evidence>
<feature type="transmembrane region" description="Helical" evidence="5">
    <location>
        <begin position="18"/>
        <end position="37"/>
    </location>
</feature>
<dbReference type="InterPro" id="IPR017500">
    <property type="entry name" value="Phage_infect_YhgE_N"/>
</dbReference>
<dbReference type="NCBIfam" id="TIGR03057">
    <property type="entry name" value="xxxLxxG_by_4"/>
    <property type="match status" value="5"/>
</dbReference>
<keyword evidence="2 5" id="KW-0812">Transmembrane</keyword>
<dbReference type="InterPro" id="IPR051328">
    <property type="entry name" value="T7SS_ABC-Transporter"/>
</dbReference>
<dbReference type="InterPro" id="IPR013525">
    <property type="entry name" value="ABC2_TM"/>
</dbReference>
<feature type="transmembrane region" description="Helical" evidence="5">
    <location>
        <begin position="769"/>
        <end position="792"/>
    </location>
</feature>
<gene>
    <name evidence="7" type="ORF">AADG42_18325</name>
</gene>
<feature type="transmembrane region" description="Helical" evidence="5">
    <location>
        <begin position="660"/>
        <end position="678"/>
    </location>
</feature>
<keyword evidence="8" id="KW-1185">Reference proteome</keyword>
<feature type="transmembrane region" description="Helical" evidence="5">
    <location>
        <begin position="621"/>
        <end position="639"/>
    </location>
</feature>
<protein>
    <submittedName>
        <fullName evidence="7">YhgE/Pip domain-containing protein</fullName>
    </submittedName>
</protein>
<evidence type="ECO:0000256" key="3">
    <source>
        <dbReference type="ARBA" id="ARBA00022989"/>
    </source>
</evidence>
<dbReference type="Gene3D" id="1.10.287.950">
    <property type="entry name" value="Methyl-accepting chemotaxis protein"/>
    <property type="match status" value="2"/>
</dbReference>
<dbReference type="PANTHER" id="PTHR43077:SF10">
    <property type="entry name" value="TRANSPORT PERMEASE PROTEIN"/>
    <property type="match status" value="1"/>
</dbReference>